<name>A0AAP0PMJ5_9MAGN</name>
<evidence type="ECO:0000313" key="3">
    <source>
        <dbReference type="Proteomes" id="UP001419268"/>
    </source>
</evidence>
<evidence type="ECO:0000313" key="2">
    <source>
        <dbReference type="EMBL" id="KAK9148014.1"/>
    </source>
</evidence>
<keyword evidence="3" id="KW-1185">Reference proteome</keyword>
<dbReference type="Proteomes" id="UP001419268">
    <property type="component" value="Unassembled WGS sequence"/>
</dbReference>
<evidence type="ECO:0000256" key="1">
    <source>
        <dbReference type="SAM" id="MobiDB-lite"/>
    </source>
</evidence>
<protein>
    <submittedName>
        <fullName evidence="2">Uncharacterized protein</fullName>
    </submittedName>
</protein>
<sequence length="119" mass="13642">MSACAWQNLRCLQSVSAVICMPMDLSGSGNGDHGGDYRRTVRSRGIGRSMWTRDYRSRARRILFFADCAAASGCAQRRDRMQRMQRYLSNGKAMWTRDAGRLGEDRDPSDRDDREDREV</sequence>
<organism evidence="2 3">
    <name type="scientific">Stephania cephalantha</name>
    <dbReference type="NCBI Taxonomy" id="152367"/>
    <lineage>
        <taxon>Eukaryota</taxon>
        <taxon>Viridiplantae</taxon>
        <taxon>Streptophyta</taxon>
        <taxon>Embryophyta</taxon>
        <taxon>Tracheophyta</taxon>
        <taxon>Spermatophyta</taxon>
        <taxon>Magnoliopsida</taxon>
        <taxon>Ranunculales</taxon>
        <taxon>Menispermaceae</taxon>
        <taxon>Menispermoideae</taxon>
        <taxon>Cissampelideae</taxon>
        <taxon>Stephania</taxon>
    </lineage>
</organism>
<accession>A0AAP0PMJ5</accession>
<dbReference type="AlphaFoldDB" id="A0AAP0PMJ5"/>
<feature type="region of interest" description="Disordered" evidence="1">
    <location>
        <begin position="98"/>
        <end position="119"/>
    </location>
</feature>
<comment type="caution">
    <text evidence="2">The sequence shown here is derived from an EMBL/GenBank/DDBJ whole genome shotgun (WGS) entry which is preliminary data.</text>
</comment>
<reference evidence="2 3" key="1">
    <citation type="submission" date="2024-01" db="EMBL/GenBank/DDBJ databases">
        <title>Genome assemblies of Stephania.</title>
        <authorList>
            <person name="Yang L."/>
        </authorList>
    </citation>
    <scope>NUCLEOTIDE SEQUENCE [LARGE SCALE GENOMIC DNA]</scope>
    <source>
        <strain evidence="2">JXDWG</strain>
        <tissue evidence="2">Leaf</tissue>
    </source>
</reference>
<proteinExistence type="predicted"/>
<gene>
    <name evidence="2" type="ORF">Scep_006771</name>
</gene>
<dbReference type="EMBL" id="JBBNAG010000003">
    <property type="protein sequence ID" value="KAK9148014.1"/>
    <property type="molecule type" value="Genomic_DNA"/>
</dbReference>